<dbReference type="PANTHER" id="PTHR42781:SF4">
    <property type="entry name" value="SPERMIDINE_PUTRESCINE IMPORT ATP-BINDING PROTEIN POTA"/>
    <property type="match status" value="1"/>
</dbReference>
<keyword evidence="2" id="KW-0547">Nucleotide-binding</keyword>
<dbReference type="Gene3D" id="2.40.50.100">
    <property type="match status" value="1"/>
</dbReference>
<comment type="caution">
    <text evidence="6">The sequence shown here is derived from an EMBL/GenBank/DDBJ whole genome shotgun (WGS) entry which is preliminary data.</text>
</comment>
<evidence type="ECO:0000256" key="1">
    <source>
        <dbReference type="ARBA" id="ARBA00022448"/>
    </source>
</evidence>
<dbReference type="InterPro" id="IPR008995">
    <property type="entry name" value="Mo/tungstate-bd_C_term_dom"/>
</dbReference>
<dbReference type="Pfam" id="PF00005">
    <property type="entry name" value="ABC_tran"/>
    <property type="match status" value="1"/>
</dbReference>
<dbReference type="InterPro" id="IPR027417">
    <property type="entry name" value="P-loop_NTPase"/>
</dbReference>
<protein>
    <recommendedName>
        <fullName evidence="4">ABC-type quaternary amine transporter</fullName>
        <ecNumber evidence="4">7.6.2.9</ecNumber>
    </recommendedName>
</protein>
<dbReference type="GO" id="GO:0015418">
    <property type="term" value="F:ABC-type quaternary ammonium compound transporting activity"/>
    <property type="evidence" value="ECO:0007669"/>
    <property type="project" value="UniProtKB-EC"/>
</dbReference>
<evidence type="ECO:0000256" key="2">
    <source>
        <dbReference type="ARBA" id="ARBA00022741"/>
    </source>
</evidence>
<keyword evidence="7" id="KW-1185">Reference proteome</keyword>
<proteinExistence type="predicted"/>
<dbReference type="EC" id="7.6.2.9" evidence="4"/>
<sequence>MNMKTLVGSDHSVQISGLQKHFTRPHSGEVTRVIDDVSFSVPQNSFFTLLGPSGCGKTTTLRCLAGLETADSGEIWMNGQAVFSAAAGRDVSPDVRPIAMVPQSYGIWPHMKVFDNAAFPLQYGRKTYPRAERERRVRTMLEQVGLSEYADRWSTQLSGGQQQRLALARALLCEPEVLLLDEPLSNLDAKLRSQLRAELRSFQQKFGVTTIYVTHDQGEALAMSDTIVVMNRGRVEQIGSPSEIYDSPATRFVADFVGSANLIPGVLDRPAGSGDRVVDAKTTVGVVRCERFTTPPTPPTPGQEIFVCIRPENIRIIPEGGETHGPNRFPGRIVTTEYLGDRQEMVVTVGDVSLRAHADAHLRAHPGDDVTVVLDPAWTVALWS</sequence>
<gene>
    <name evidence="6" type="ORF">Rhow_003043</name>
</gene>
<dbReference type="GO" id="GO:0043190">
    <property type="term" value="C:ATP-binding cassette (ABC) transporter complex"/>
    <property type="evidence" value="ECO:0007669"/>
    <property type="project" value="InterPro"/>
</dbReference>
<name>A0A402C7E7_RHOWR</name>
<dbReference type="SUPFAM" id="SSF50331">
    <property type="entry name" value="MOP-like"/>
    <property type="match status" value="1"/>
</dbReference>
<dbReference type="Pfam" id="PF08402">
    <property type="entry name" value="TOBE_2"/>
    <property type="match status" value="1"/>
</dbReference>
<evidence type="ECO:0000256" key="4">
    <source>
        <dbReference type="ARBA" id="ARBA00066388"/>
    </source>
</evidence>
<dbReference type="InterPro" id="IPR003439">
    <property type="entry name" value="ABC_transporter-like_ATP-bd"/>
</dbReference>
<dbReference type="SMART" id="SM00382">
    <property type="entry name" value="AAA"/>
    <property type="match status" value="1"/>
</dbReference>
<dbReference type="InterPro" id="IPR003593">
    <property type="entry name" value="AAA+_ATPase"/>
</dbReference>
<feature type="domain" description="ABC transporter" evidence="5">
    <location>
        <begin position="13"/>
        <end position="257"/>
    </location>
</feature>
<keyword evidence="3 6" id="KW-0067">ATP-binding</keyword>
<dbReference type="PROSITE" id="PS00211">
    <property type="entry name" value="ABC_TRANSPORTER_1"/>
    <property type="match status" value="1"/>
</dbReference>
<organism evidence="6 7">
    <name type="scientific">Rhodococcus wratislaviensis</name>
    <name type="common">Tsukamurella wratislaviensis</name>
    <dbReference type="NCBI Taxonomy" id="44752"/>
    <lineage>
        <taxon>Bacteria</taxon>
        <taxon>Bacillati</taxon>
        <taxon>Actinomycetota</taxon>
        <taxon>Actinomycetes</taxon>
        <taxon>Mycobacteriales</taxon>
        <taxon>Nocardiaceae</taxon>
        <taxon>Rhodococcus</taxon>
    </lineage>
</organism>
<dbReference type="EMBL" id="BHYM01000027">
    <property type="protein sequence ID" value="GCE39519.1"/>
    <property type="molecule type" value="Genomic_DNA"/>
</dbReference>
<dbReference type="OrthoDB" id="9802264at2"/>
<dbReference type="PANTHER" id="PTHR42781">
    <property type="entry name" value="SPERMIDINE/PUTRESCINE IMPORT ATP-BINDING PROTEIN POTA"/>
    <property type="match status" value="1"/>
</dbReference>
<dbReference type="PROSITE" id="PS50893">
    <property type="entry name" value="ABC_TRANSPORTER_2"/>
    <property type="match status" value="1"/>
</dbReference>
<dbReference type="FunFam" id="3.40.50.300:FF:000425">
    <property type="entry name" value="Probable ABC transporter, ATP-binding subunit"/>
    <property type="match status" value="1"/>
</dbReference>
<dbReference type="InterPro" id="IPR012340">
    <property type="entry name" value="NA-bd_OB-fold"/>
</dbReference>
<dbReference type="InterPro" id="IPR013611">
    <property type="entry name" value="Transp-assoc_OB_typ2"/>
</dbReference>
<dbReference type="SUPFAM" id="SSF52540">
    <property type="entry name" value="P-loop containing nucleoside triphosphate hydrolases"/>
    <property type="match status" value="1"/>
</dbReference>
<dbReference type="Proteomes" id="UP000287519">
    <property type="component" value="Unassembled WGS sequence"/>
</dbReference>
<dbReference type="AlphaFoldDB" id="A0A402C7E7"/>
<dbReference type="GO" id="GO:0005524">
    <property type="term" value="F:ATP binding"/>
    <property type="evidence" value="ECO:0007669"/>
    <property type="project" value="UniProtKB-KW"/>
</dbReference>
<dbReference type="Gene3D" id="3.40.50.300">
    <property type="entry name" value="P-loop containing nucleotide triphosphate hydrolases"/>
    <property type="match status" value="1"/>
</dbReference>
<dbReference type="GO" id="GO:0016887">
    <property type="term" value="F:ATP hydrolysis activity"/>
    <property type="evidence" value="ECO:0007669"/>
    <property type="project" value="InterPro"/>
</dbReference>
<evidence type="ECO:0000256" key="3">
    <source>
        <dbReference type="ARBA" id="ARBA00022840"/>
    </source>
</evidence>
<evidence type="ECO:0000313" key="6">
    <source>
        <dbReference type="EMBL" id="GCE39519.1"/>
    </source>
</evidence>
<keyword evidence="1" id="KW-0813">Transport</keyword>
<evidence type="ECO:0000259" key="5">
    <source>
        <dbReference type="PROSITE" id="PS50893"/>
    </source>
</evidence>
<accession>A0A402C7E7</accession>
<dbReference type="InterPro" id="IPR017871">
    <property type="entry name" value="ABC_transporter-like_CS"/>
</dbReference>
<reference evidence="6 7" key="1">
    <citation type="submission" date="2018-11" db="EMBL/GenBank/DDBJ databases">
        <title>Microbial catabolism of amino acid.</title>
        <authorList>
            <person name="Hibi M."/>
            <person name="Ogawa J."/>
        </authorList>
    </citation>
    <scope>NUCLEOTIDE SEQUENCE [LARGE SCALE GENOMIC DNA]</scope>
    <source>
        <strain evidence="6 7">C31-06</strain>
    </source>
</reference>
<evidence type="ECO:0000313" key="7">
    <source>
        <dbReference type="Proteomes" id="UP000287519"/>
    </source>
</evidence>
<dbReference type="InterPro" id="IPR050093">
    <property type="entry name" value="ABC_SmlMolc_Importer"/>
</dbReference>
<dbReference type="Gene3D" id="2.40.50.140">
    <property type="entry name" value="Nucleic acid-binding proteins"/>
    <property type="match status" value="1"/>
</dbReference>